<dbReference type="AlphaFoldDB" id="A0AAD1RZG5"/>
<reference evidence="2" key="1">
    <citation type="submission" date="2022-03" db="EMBL/GenBank/DDBJ databases">
        <authorList>
            <person name="Alioto T."/>
            <person name="Alioto T."/>
            <person name="Gomez Garrido J."/>
        </authorList>
    </citation>
    <scope>NUCLEOTIDE SEQUENCE</scope>
</reference>
<dbReference type="Proteomes" id="UP001295444">
    <property type="component" value="Chromosome 04"/>
</dbReference>
<evidence type="ECO:0000313" key="3">
    <source>
        <dbReference type="Proteomes" id="UP001295444"/>
    </source>
</evidence>
<sequence length="280" mass="31523">MLCSGPLGPSGPWATFRVYPHVQEEHAQQQHPQHDLSAAPTPHDGIHEGHKPQNSPQTPPPTDTLAALTATRTPKSVRSHSNWQYITAVTTLTFANDDPTCRNLPGAQGQQCQAYTRDFIPVDKSLIPTKETVLQWSHLKHLTNKLQKLHDCEVGLLICYDCPSALAPLEVITGYENELFTQRTVLGWSIIGSTNPHLDRQGSQNFIHKVAVKEIPLPLVTDVLKALEIDFIERNYEDRYVSQDDVRFVQFLSETIMKRNDGHYEMPLPFKDKSTGTTKQ</sequence>
<protein>
    <submittedName>
        <fullName evidence="2">PREDICTED: uncharacterized protein LOC106954875</fullName>
    </submittedName>
</protein>
<name>A0AAD1RZG5_PELCU</name>
<dbReference type="PANTHER" id="PTHR47331">
    <property type="entry name" value="PHD-TYPE DOMAIN-CONTAINING PROTEIN"/>
    <property type="match status" value="1"/>
</dbReference>
<feature type="region of interest" description="Disordered" evidence="1">
    <location>
        <begin position="24"/>
        <end position="65"/>
    </location>
</feature>
<organism evidence="2 3">
    <name type="scientific">Pelobates cultripes</name>
    <name type="common">Western spadefoot toad</name>
    <dbReference type="NCBI Taxonomy" id="61616"/>
    <lineage>
        <taxon>Eukaryota</taxon>
        <taxon>Metazoa</taxon>
        <taxon>Chordata</taxon>
        <taxon>Craniata</taxon>
        <taxon>Vertebrata</taxon>
        <taxon>Euteleostomi</taxon>
        <taxon>Amphibia</taxon>
        <taxon>Batrachia</taxon>
        <taxon>Anura</taxon>
        <taxon>Pelobatoidea</taxon>
        <taxon>Pelobatidae</taxon>
        <taxon>Pelobates</taxon>
    </lineage>
</organism>
<evidence type="ECO:0000256" key="1">
    <source>
        <dbReference type="SAM" id="MobiDB-lite"/>
    </source>
</evidence>
<dbReference type="EMBL" id="OW240915">
    <property type="protein sequence ID" value="CAH2284377.1"/>
    <property type="molecule type" value="Genomic_DNA"/>
</dbReference>
<evidence type="ECO:0000313" key="2">
    <source>
        <dbReference type="EMBL" id="CAH2284377.1"/>
    </source>
</evidence>
<accession>A0AAD1RZG5</accession>
<gene>
    <name evidence="2" type="ORF">PECUL_23A009084</name>
</gene>
<feature type="compositionally biased region" description="Basic and acidic residues" evidence="1">
    <location>
        <begin position="24"/>
        <end position="34"/>
    </location>
</feature>
<proteinExistence type="predicted"/>
<dbReference type="PANTHER" id="PTHR47331:SF5">
    <property type="entry name" value="RIBONUCLEASE H"/>
    <property type="match status" value="1"/>
</dbReference>
<keyword evidence="3" id="KW-1185">Reference proteome</keyword>